<feature type="compositionally biased region" description="Polar residues" evidence="1">
    <location>
        <begin position="9"/>
        <end position="25"/>
    </location>
</feature>
<organism evidence="2 3">
    <name type="scientific">Trichogramma brassicae</name>
    <dbReference type="NCBI Taxonomy" id="86971"/>
    <lineage>
        <taxon>Eukaryota</taxon>
        <taxon>Metazoa</taxon>
        <taxon>Ecdysozoa</taxon>
        <taxon>Arthropoda</taxon>
        <taxon>Hexapoda</taxon>
        <taxon>Insecta</taxon>
        <taxon>Pterygota</taxon>
        <taxon>Neoptera</taxon>
        <taxon>Endopterygota</taxon>
        <taxon>Hymenoptera</taxon>
        <taxon>Apocrita</taxon>
        <taxon>Proctotrupomorpha</taxon>
        <taxon>Chalcidoidea</taxon>
        <taxon>Trichogrammatidae</taxon>
        <taxon>Trichogramma</taxon>
    </lineage>
</organism>
<gene>
    <name evidence="2" type="ORF">TBRA_LOCUS6142</name>
</gene>
<proteinExistence type="predicted"/>
<sequence>MRRMGGVWKTTTNRSSRNVQLTPASPKQCLTADTVNHTMSCAESTTARTSSTSTALKRRSRQTSSSLPIMRRRPSRAGLGNNNLRRPRSQRFQQSPRHPRTPRRPHSLRCLLSRGILQELRHLQQDPSHDVSLLYNPRKIAHSTPQSERRRSKNILIIWHHREKL</sequence>
<accession>A0A6H5IBV2</accession>
<name>A0A6H5IBV2_9HYME</name>
<evidence type="ECO:0000313" key="2">
    <source>
        <dbReference type="EMBL" id="CAB0034244.1"/>
    </source>
</evidence>
<dbReference type="EMBL" id="CADCXV010000738">
    <property type="protein sequence ID" value="CAB0034244.1"/>
    <property type="molecule type" value="Genomic_DNA"/>
</dbReference>
<feature type="compositionally biased region" description="Basic residues" evidence="1">
    <location>
        <begin position="97"/>
        <end position="107"/>
    </location>
</feature>
<evidence type="ECO:0000256" key="1">
    <source>
        <dbReference type="SAM" id="MobiDB-lite"/>
    </source>
</evidence>
<keyword evidence="3" id="KW-1185">Reference proteome</keyword>
<feature type="region of interest" description="Disordered" evidence="1">
    <location>
        <begin position="41"/>
        <end position="107"/>
    </location>
</feature>
<reference evidence="2 3" key="1">
    <citation type="submission" date="2020-02" db="EMBL/GenBank/DDBJ databases">
        <authorList>
            <person name="Ferguson B K."/>
        </authorList>
    </citation>
    <scope>NUCLEOTIDE SEQUENCE [LARGE SCALE GENOMIC DNA]</scope>
</reference>
<dbReference type="Proteomes" id="UP000479190">
    <property type="component" value="Unassembled WGS sequence"/>
</dbReference>
<feature type="region of interest" description="Disordered" evidence="1">
    <location>
        <begin position="1"/>
        <end position="25"/>
    </location>
</feature>
<protein>
    <submittedName>
        <fullName evidence="2">Uncharacterized protein</fullName>
    </submittedName>
</protein>
<evidence type="ECO:0000313" key="3">
    <source>
        <dbReference type="Proteomes" id="UP000479190"/>
    </source>
</evidence>
<feature type="compositionally biased region" description="Low complexity" evidence="1">
    <location>
        <begin position="44"/>
        <end position="55"/>
    </location>
</feature>
<dbReference type="AlphaFoldDB" id="A0A6H5IBV2"/>